<dbReference type="InterPro" id="IPR050553">
    <property type="entry name" value="Thioredoxin_ResA/DsbE_sf"/>
</dbReference>
<dbReference type="InterPro" id="IPR000866">
    <property type="entry name" value="AhpC/TSA"/>
</dbReference>
<dbReference type="PANTHER" id="PTHR42852:SF17">
    <property type="entry name" value="THIOREDOXIN-LIKE PROTEIN HI_1115"/>
    <property type="match status" value="1"/>
</dbReference>
<proteinExistence type="predicted"/>
<dbReference type="Gene3D" id="3.40.30.10">
    <property type="entry name" value="Glutaredoxin"/>
    <property type="match status" value="1"/>
</dbReference>
<dbReference type="EMBL" id="FNFL01000002">
    <property type="protein sequence ID" value="SDK07176.1"/>
    <property type="molecule type" value="Genomic_DNA"/>
</dbReference>
<dbReference type="GO" id="GO:0016209">
    <property type="term" value="F:antioxidant activity"/>
    <property type="evidence" value="ECO:0007669"/>
    <property type="project" value="InterPro"/>
</dbReference>
<dbReference type="PROSITE" id="PS51352">
    <property type="entry name" value="THIOREDOXIN_2"/>
    <property type="match status" value="1"/>
</dbReference>
<dbReference type="InterPro" id="IPR013766">
    <property type="entry name" value="Thioredoxin_domain"/>
</dbReference>
<dbReference type="OrthoDB" id="25753at2"/>
<gene>
    <name evidence="3" type="ORF">SAMN05216243_1870</name>
</gene>
<feature type="domain" description="Thioredoxin" evidence="2">
    <location>
        <begin position="1"/>
        <end position="138"/>
    </location>
</feature>
<dbReference type="Pfam" id="PF00578">
    <property type="entry name" value="AhpC-TSA"/>
    <property type="match status" value="1"/>
</dbReference>
<dbReference type="CDD" id="cd02966">
    <property type="entry name" value="TlpA_like_family"/>
    <property type="match status" value="1"/>
</dbReference>
<evidence type="ECO:0000259" key="2">
    <source>
        <dbReference type="PROSITE" id="PS51352"/>
    </source>
</evidence>
<evidence type="ECO:0000313" key="4">
    <source>
        <dbReference type="Proteomes" id="UP000198694"/>
    </source>
</evidence>
<keyword evidence="4" id="KW-1185">Reference proteome</keyword>
<organism evidence="3 4">
    <name type="scientific">Sediminibacillus albus</name>
    <dbReference type="NCBI Taxonomy" id="407036"/>
    <lineage>
        <taxon>Bacteria</taxon>
        <taxon>Bacillati</taxon>
        <taxon>Bacillota</taxon>
        <taxon>Bacilli</taxon>
        <taxon>Bacillales</taxon>
        <taxon>Bacillaceae</taxon>
        <taxon>Sediminibacillus</taxon>
    </lineage>
</organism>
<dbReference type="RefSeq" id="WP_093213316.1">
    <property type="nucleotide sequence ID" value="NZ_FNFL01000002.1"/>
</dbReference>
<reference evidence="3 4" key="1">
    <citation type="submission" date="2016-10" db="EMBL/GenBank/DDBJ databases">
        <authorList>
            <person name="de Groot N.N."/>
        </authorList>
    </citation>
    <scope>NUCLEOTIDE SEQUENCE [LARGE SCALE GENOMIC DNA]</scope>
    <source>
        <strain evidence="3 4">CGMCC 1.6502</strain>
    </source>
</reference>
<keyword evidence="3" id="KW-0413">Isomerase</keyword>
<dbReference type="AlphaFoldDB" id="A0A1G8YWM5"/>
<protein>
    <submittedName>
        <fullName evidence="3">Thiol-disulfide isomerase or thioredoxin</fullName>
    </submittedName>
</protein>
<dbReference type="InterPro" id="IPR036249">
    <property type="entry name" value="Thioredoxin-like_sf"/>
</dbReference>
<keyword evidence="1" id="KW-1015">Disulfide bond</keyword>
<dbReference type="GO" id="GO:0016853">
    <property type="term" value="F:isomerase activity"/>
    <property type="evidence" value="ECO:0007669"/>
    <property type="project" value="UniProtKB-KW"/>
</dbReference>
<evidence type="ECO:0000256" key="1">
    <source>
        <dbReference type="ARBA" id="ARBA00023157"/>
    </source>
</evidence>
<accession>A0A1G8YWM5</accession>
<evidence type="ECO:0000313" key="3">
    <source>
        <dbReference type="EMBL" id="SDK07176.1"/>
    </source>
</evidence>
<name>A0A1G8YWM5_9BACI</name>
<dbReference type="PANTHER" id="PTHR42852">
    <property type="entry name" value="THIOL:DISULFIDE INTERCHANGE PROTEIN DSBE"/>
    <property type="match status" value="1"/>
</dbReference>
<sequence>MKAPLFELPLLGEDQIYNIEKDLGKVIVITFWVSWCPDCAVDLPKKEQLYKTINNDKVKLITINVTGRERNLDAGLDYKNKFLQQPTLADEGRSVYDLYHCNGVPSTIVIDQQGRIAGHFGDKAPFLTIVDKIGSLLG</sequence>
<dbReference type="GO" id="GO:0016491">
    <property type="term" value="F:oxidoreductase activity"/>
    <property type="evidence" value="ECO:0007669"/>
    <property type="project" value="InterPro"/>
</dbReference>
<dbReference type="SUPFAM" id="SSF52833">
    <property type="entry name" value="Thioredoxin-like"/>
    <property type="match status" value="1"/>
</dbReference>
<dbReference type="Proteomes" id="UP000198694">
    <property type="component" value="Unassembled WGS sequence"/>
</dbReference>